<gene>
    <name evidence="1" type="ORF">G6O67_000398</name>
</gene>
<keyword evidence="2" id="KW-1185">Reference proteome</keyword>
<sequence length="149" mass="16396">MIPSFFFLNLFPSRPHPPLFFSSSFHLSELPSSSPFALPPCRLLTASSPSSIRRLGPAAPEPSRALWPRRDWAPTFSLVLPLLKLAEANPNTACRQSHQSTLSEPLALLAEPTTSPHRTLPRLVLSLLLHLMTRPRHSSSPIATPALPL</sequence>
<dbReference type="AlphaFoldDB" id="A0A8H4V9P1"/>
<name>A0A8H4V9P1_9HYPO</name>
<organism evidence="1 2">
    <name type="scientific">Ophiocordyceps sinensis</name>
    <dbReference type="NCBI Taxonomy" id="72228"/>
    <lineage>
        <taxon>Eukaryota</taxon>
        <taxon>Fungi</taxon>
        <taxon>Dikarya</taxon>
        <taxon>Ascomycota</taxon>
        <taxon>Pezizomycotina</taxon>
        <taxon>Sordariomycetes</taxon>
        <taxon>Hypocreomycetidae</taxon>
        <taxon>Hypocreales</taxon>
        <taxon>Ophiocordycipitaceae</taxon>
        <taxon>Ophiocordyceps</taxon>
    </lineage>
</organism>
<protein>
    <submittedName>
        <fullName evidence="1">Uncharacterized protein</fullName>
    </submittedName>
</protein>
<proteinExistence type="predicted"/>
<evidence type="ECO:0000313" key="2">
    <source>
        <dbReference type="Proteomes" id="UP000557566"/>
    </source>
</evidence>
<evidence type="ECO:0000313" key="1">
    <source>
        <dbReference type="EMBL" id="KAF4513078.1"/>
    </source>
</evidence>
<accession>A0A8H4V9P1</accession>
<dbReference type="EMBL" id="JAAVMX010000001">
    <property type="protein sequence ID" value="KAF4513078.1"/>
    <property type="molecule type" value="Genomic_DNA"/>
</dbReference>
<comment type="caution">
    <text evidence="1">The sequence shown here is derived from an EMBL/GenBank/DDBJ whole genome shotgun (WGS) entry which is preliminary data.</text>
</comment>
<reference evidence="1 2" key="1">
    <citation type="journal article" date="2020" name="Genome Biol. Evol.">
        <title>A new high-quality draft genome assembly of the Chinese cordyceps Ophiocordyceps sinensis.</title>
        <authorList>
            <person name="Shu R."/>
            <person name="Zhang J."/>
            <person name="Meng Q."/>
            <person name="Zhang H."/>
            <person name="Zhou G."/>
            <person name="Li M."/>
            <person name="Wu P."/>
            <person name="Zhao Y."/>
            <person name="Chen C."/>
            <person name="Qin Q."/>
        </authorList>
    </citation>
    <scope>NUCLEOTIDE SEQUENCE [LARGE SCALE GENOMIC DNA]</scope>
    <source>
        <strain evidence="1 2">IOZ07</strain>
    </source>
</reference>
<dbReference type="Proteomes" id="UP000557566">
    <property type="component" value="Unassembled WGS sequence"/>
</dbReference>